<dbReference type="SMART" id="SM00220">
    <property type="entry name" value="S_TKc"/>
    <property type="match status" value="1"/>
</dbReference>
<dbReference type="PANTHER" id="PTHR24356:SF302">
    <property type="entry name" value="SERINE_THREONINE-PROTEIN KINASE DDB_G0290859-RELATED"/>
    <property type="match status" value="1"/>
</dbReference>
<evidence type="ECO:0000256" key="6">
    <source>
        <dbReference type="ARBA" id="ARBA00022840"/>
    </source>
</evidence>
<keyword evidence="14" id="KW-1185">Reference proteome</keyword>
<comment type="caution">
    <text evidence="13">The sequence shown here is derived from an EMBL/GenBank/DDBJ whole genome shotgun (WGS) entry which is preliminary data.</text>
</comment>
<dbReference type="Proteomes" id="UP000076078">
    <property type="component" value="Unassembled WGS sequence"/>
</dbReference>
<dbReference type="GO" id="GO:0035556">
    <property type="term" value="P:intracellular signal transduction"/>
    <property type="evidence" value="ECO:0007669"/>
    <property type="project" value="TreeGrafter"/>
</dbReference>
<keyword evidence="6 9" id="KW-0067">ATP-binding</keyword>
<evidence type="ECO:0000256" key="1">
    <source>
        <dbReference type="ARBA" id="ARBA00012513"/>
    </source>
</evidence>
<evidence type="ECO:0000313" key="13">
    <source>
        <dbReference type="EMBL" id="KYQ91867.1"/>
    </source>
</evidence>
<comment type="catalytic activity">
    <reaction evidence="8">
        <text>L-seryl-[protein] + ATP = O-phospho-L-seryl-[protein] + ADP + H(+)</text>
        <dbReference type="Rhea" id="RHEA:17989"/>
        <dbReference type="Rhea" id="RHEA-COMP:9863"/>
        <dbReference type="Rhea" id="RHEA-COMP:11604"/>
        <dbReference type="ChEBI" id="CHEBI:15378"/>
        <dbReference type="ChEBI" id="CHEBI:29999"/>
        <dbReference type="ChEBI" id="CHEBI:30616"/>
        <dbReference type="ChEBI" id="CHEBI:83421"/>
        <dbReference type="ChEBI" id="CHEBI:456216"/>
        <dbReference type="EC" id="2.7.11.1"/>
    </reaction>
</comment>
<dbReference type="InterPro" id="IPR000719">
    <property type="entry name" value="Prot_kinase_dom"/>
</dbReference>
<dbReference type="GO" id="GO:0004674">
    <property type="term" value="F:protein serine/threonine kinase activity"/>
    <property type="evidence" value="ECO:0007669"/>
    <property type="project" value="UniProtKB-KW"/>
</dbReference>
<dbReference type="InterPro" id="IPR017441">
    <property type="entry name" value="Protein_kinase_ATP_BS"/>
</dbReference>
<sequence>MEPILIPSLANRLVIPTDPSEDEFNYCSSGITIDSYEIISTIGSGSYGSVYLVREKSNGNVYALKKIYYVDVHDSELVKKRAIRERDAMIVCNKAKNSRAPKLHRAFIDKDECVFYYVMDYIGGGDFNSYCYKRLCEQKPFTMDEIKFYMAELVICIETFHHLGLIHRDVKPENIMINEEGHLILCDYGSSKQLFNNYSTHNGFLSVSSSAPGHGGSFGSFGSGSFGSSGGSFGSGSFGSGGFSNTPPNFTSFLRNPSSSYTSYIGTPQYMAVEVVQGTNYSKLCDYWSLGAILFELCTGQALFVESPDTTEQKIRENIGNWRGLLNTAISKNQSIPKVVETLIRDLIAPERKRIDSMGIRKHPFFEGINWEDVSNHRNTPPFKPTLNSSTDTTYFRN</sequence>
<protein>
    <recommendedName>
        <fullName evidence="1">non-specific serine/threonine protein kinase</fullName>
        <ecNumber evidence="1">2.7.11.1</ecNumber>
    </recommendedName>
</protein>
<feature type="binding site" evidence="9">
    <location>
        <position position="65"/>
    </location>
    <ligand>
        <name>ATP</name>
        <dbReference type="ChEBI" id="CHEBI:30616"/>
    </ligand>
</feature>
<evidence type="ECO:0000256" key="9">
    <source>
        <dbReference type="PROSITE-ProRule" id="PRU10141"/>
    </source>
</evidence>
<dbReference type="EC" id="2.7.11.1" evidence="1"/>
<evidence type="ECO:0000256" key="4">
    <source>
        <dbReference type="ARBA" id="ARBA00022741"/>
    </source>
</evidence>
<proteinExistence type="inferred from homology"/>
<comment type="catalytic activity">
    <reaction evidence="7">
        <text>L-threonyl-[protein] + ATP = O-phospho-L-threonyl-[protein] + ADP + H(+)</text>
        <dbReference type="Rhea" id="RHEA:46608"/>
        <dbReference type="Rhea" id="RHEA-COMP:11060"/>
        <dbReference type="Rhea" id="RHEA-COMP:11605"/>
        <dbReference type="ChEBI" id="CHEBI:15378"/>
        <dbReference type="ChEBI" id="CHEBI:30013"/>
        <dbReference type="ChEBI" id="CHEBI:30616"/>
        <dbReference type="ChEBI" id="CHEBI:61977"/>
        <dbReference type="ChEBI" id="CHEBI:456216"/>
        <dbReference type="EC" id="2.7.11.1"/>
    </reaction>
</comment>
<reference evidence="13 14" key="1">
    <citation type="submission" date="2015-12" db="EMBL/GenBank/DDBJ databases">
        <title>Dictyostelia acquired genes for synthesis and detection of signals that induce cell-type specialization by lateral gene transfer from prokaryotes.</title>
        <authorList>
            <person name="Gloeckner G."/>
            <person name="Schaap P."/>
        </authorList>
    </citation>
    <scope>NUCLEOTIDE SEQUENCE [LARGE SCALE GENOMIC DNA]</scope>
    <source>
        <strain evidence="13 14">TK</strain>
    </source>
</reference>
<dbReference type="InterPro" id="IPR011009">
    <property type="entry name" value="Kinase-like_dom_sf"/>
</dbReference>
<dbReference type="OrthoDB" id="68483at2759"/>
<dbReference type="SUPFAM" id="SSF56112">
    <property type="entry name" value="Protein kinase-like (PK-like)"/>
    <property type="match status" value="1"/>
</dbReference>
<evidence type="ECO:0000256" key="5">
    <source>
        <dbReference type="ARBA" id="ARBA00022777"/>
    </source>
</evidence>
<keyword evidence="2 10" id="KW-0723">Serine/threonine-protein kinase</keyword>
<evidence type="ECO:0000256" key="2">
    <source>
        <dbReference type="ARBA" id="ARBA00022527"/>
    </source>
</evidence>
<dbReference type="Pfam" id="PF00069">
    <property type="entry name" value="Pkinase"/>
    <property type="match status" value="2"/>
</dbReference>
<gene>
    <name evidence="13" type="ORF">DLAC_07677</name>
</gene>
<evidence type="ECO:0000256" key="3">
    <source>
        <dbReference type="ARBA" id="ARBA00022679"/>
    </source>
</evidence>
<dbReference type="Gene3D" id="3.30.200.20">
    <property type="entry name" value="Phosphorylase Kinase, domain 1"/>
    <property type="match status" value="2"/>
</dbReference>
<dbReference type="InterPro" id="IPR000961">
    <property type="entry name" value="AGC-kinase_C"/>
</dbReference>
<dbReference type="PROSITE" id="PS50011">
    <property type="entry name" value="PROTEIN_KINASE_DOM"/>
    <property type="match status" value="1"/>
</dbReference>
<evidence type="ECO:0000313" key="14">
    <source>
        <dbReference type="Proteomes" id="UP000076078"/>
    </source>
</evidence>
<dbReference type="Gene3D" id="1.10.510.10">
    <property type="entry name" value="Transferase(Phosphotransferase) domain 1"/>
    <property type="match status" value="2"/>
</dbReference>
<name>A0A151ZD43_TIELA</name>
<dbReference type="PANTHER" id="PTHR24356">
    <property type="entry name" value="SERINE/THREONINE-PROTEIN KINASE"/>
    <property type="match status" value="1"/>
</dbReference>
<dbReference type="AlphaFoldDB" id="A0A151ZD43"/>
<keyword evidence="4 9" id="KW-0547">Nucleotide-binding</keyword>
<dbReference type="EMBL" id="LODT01000034">
    <property type="protein sequence ID" value="KYQ91867.1"/>
    <property type="molecule type" value="Genomic_DNA"/>
</dbReference>
<dbReference type="STRING" id="361077.A0A151ZD43"/>
<accession>A0A151ZD43</accession>
<evidence type="ECO:0000256" key="10">
    <source>
        <dbReference type="RuleBase" id="RU000304"/>
    </source>
</evidence>
<evidence type="ECO:0000256" key="7">
    <source>
        <dbReference type="ARBA" id="ARBA00047899"/>
    </source>
</evidence>
<dbReference type="InterPro" id="IPR008271">
    <property type="entry name" value="Ser/Thr_kinase_AS"/>
</dbReference>
<evidence type="ECO:0000259" key="12">
    <source>
        <dbReference type="PROSITE" id="PS51285"/>
    </source>
</evidence>
<dbReference type="PROSITE" id="PS00108">
    <property type="entry name" value="PROTEIN_KINASE_ST"/>
    <property type="match status" value="1"/>
</dbReference>
<dbReference type="OMA" id="TPQYMAV"/>
<dbReference type="PROSITE" id="PS00107">
    <property type="entry name" value="PROTEIN_KINASE_ATP"/>
    <property type="match status" value="1"/>
</dbReference>
<evidence type="ECO:0000256" key="8">
    <source>
        <dbReference type="ARBA" id="ARBA00048679"/>
    </source>
</evidence>
<dbReference type="PROSITE" id="PS51285">
    <property type="entry name" value="AGC_KINASE_CTER"/>
    <property type="match status" value="1"/>
</dbReference>
<dbReference type="InParanoid" id="A0A151ZD43"/>
<keyword evidence="3" id="KW-0808">Transferase</keyword>
<comment type="similarity">
    <text evidence="10">Belongs to the protein kinase superfamily.</text>
</comment>
<dbReference type="InterPro" id="IPR050236">
    <property type="entry name" value="Ser_Thr_kinase_AGC"/>
</dbReference>
<keyword evidence="5" id="KW-0418">Kinase</keyword>
<dbReference type="FunFam" id="1.10.510.10:FF:000405">
    <property type="entry name" value="Mitogen-activated protein kinase"/>
    <property type="match status" value="1"/>
</dbReference>
<evidence type="ECO:0000259" key="11">
    <source>
        <dbReference type="PROSITE" id="PS50011"/>
    </source>
</evidence>
<dbReference type="GO" id="GO:0005524">
    <property type="term" value="F:ATP binding"/>
    <property type="evidence" value="ECO:0007669"/>
    <property type="project" value="UniProtKB-UniRule"/>
</dbReference>
<feature type="domain" description="Protein kinase" evidence="11">
    <location>
        <begin position="36"/>
        <end position="366"/>
    </location>
</feature>
<feature type="domain" description="AGC-kinase C-terminal" evidence="12">
    <location>
        <begin position="367"/>
        <end position="398"/>
    </location>
</feature>
<organism evidence="13 14">
    <name type="scientific">Tieghemostelium lacteum</name>
    <name type="common">Slime mold</name>
    <name type="synonym">Dictyostelium lacteum</name>
    <dbReference type="NCBI Taxonomy" id="361077"/>
    <lineage>
        <taxon>Eukaryota</taxon>
        <taxon>Amoebozoa</taxon>
        <taxon>Evosea</taxon>
        <taxon>Eumycetozoa</taxon>
        <taxon>Dictyostelia</taxon>
        <taxon>Dictyosteliales</taxon>
        <taxon>Raperosteliaceae</taxon>
        <taxon>Tieghemostelium</taxon>
    </lineage>
</organism>